<reference evidence="1" key="1">
    <citation type="submission" date="2022-01" db="EMBL/GenBank/DDBJ databases">
        <authorList>
            <person name="Criscuolo A."/>
        </authorList>
    </citation>
    <scope>NUCLEOTIDE SEQUENCE</scope>
    <source>
        <strain evidence="1">CIP111893</strain>
    </source>
</reference>
<protein>
    <submittedName>
        <fullName evidence="1">Uncharacterized protein</fullName>
    </submittedName>
</protein>
<proteinExistence type="predicted"/>
<keyword evidence="2" id="KW-1185">Reference proteome</keyword>
<comment type="caution">
    <text evidence="1">The sequence shown here is derived from an EMBL/GenBank/DDBJ whole genome shotgun (WGS) entry which is preliminary data.</text>
</comment>
<sequence>MFTALERDLLKEVLYLKFPQASDQQLEASIMEGQTIVANAANNTTSSVSQERFSYVPTHSPNSWAGTPVLPIEHEGWKGSIGGGGSFGIPGLAGGSFSGGISYENSFIKPLCKTAAEAIYNAATLAANAIPNPIAQIAARVAAKSVYDEAKKRC</sequence>
<accession>A0ABN8FX74</accession>
<dbReference type="EMBL" id="CAKMMF010000002">
    <property type="protein sequence ID" value="CAH1193805.1"/>
    <property type="molecule type" value="Genomic_DNA"/>
</dbReference>
<name>A0ABN8FX74_9BACL</name>
<evidence type="ECO:0000313" key="1">
    <source>
        <dbReference type="EMBL" id="CAH1193805.1"/>
    </source>
</evidence>
<organism evidence="1 2">
    <name type="scientific">Paenibacillus plantiphilus</name>
    <dbReference type="NCBI Taxonomy" id="2905650"/>
    <lineage>
        <taxon>Bacteria</taxon>
        <taxon>Bacillati</taxon>
        <taxon>Bacillota</taxon>
        <taxon>Bacilli</taxon>
        <taxon>Bacillales</taxon>
        <taxon>Paenibacillaceae</taxon>
        <taxon>Paenibacillus</taxon>
    </lineage>
</organism>
<dbReference type="Proteomes" id="UP000838686">
    <property type="component" value="Unassembled WGS sequence"/>
</dbReference>
<evidence type="ECO:0000313" key="2">
    <source>
        <dbReference type="Proteomes" id="UP000838686"/>
    </source>
</evidence>
<dbReference type="RefSeq" id="WP_236338814.1">
    <property type="nucleotide sequence ID" value="NZ_CAKMMF010000002.1"/>
</dbReference>
<gene>
    <name evidence="1" type="ORF">PAECIP111893_00558</name>
</gene>